<dbReference type="EMBL" id="CP073249">
    <property type="protein sequence ID" value="QUF03220.1"/>
    <property type="molecule type" value="Genomic_DNA"/>
</dbReference>
<name>A0AA45L5J0_9PSEU</name>
<evidence type="ECO:0000313" key="1">
    <source>
        <dbReference type="EMBL" id="QUF03220.1"/>
    </source>
</evidence>
<reference evidence="1" key="1">
    <citation type="submission" date="2021-04" db="EMBL/GenBank/DDBJ databases">
        <title>Genomic sequence of Actinosynnema pretiosum subsp. pretiosum ATCC 31280 (C-14919).</title>
        <authorList>
            <person name="Bai L."/>
            <person name="Wang X."/>
            <person name="Xiao Y."/>
        </authorList>
    </citation>
    <scope>NUCLEOTIDE SEQUENCE</scope>
    <source>
        <strain evidence="1">ATCC 31280</strain>
    </source>
</reference>
<dbReference type="Proteomes" id="UP000677152">
    <property type="component" value="Chromosome"/>
</dbReference>
<gene>
    <name evidence="1" type="ORF">KCV87_27960</name>
</gene>
<dbReference type="RefSeq" id="WP_015804202.1">
    <property type="nucleotide sequence ID" value="NZ_BAAATP010000002.1"/>
</dbReference>
<proteinExistence type="predicted"/>
<accession>A0AA45L5J0</accession>
<sequence>MTPPEEPVPPQRQPVEDRQAVRQECGPYRLDFYATPDAVVCVVNDAERAP</sequence>
<protein>
    <submittedName>
        <fullName evidence="1">Uncharacterized protein</fullName>
    </submittedName>
</protein>
<organism evidence="1 2">
    <name type="scientific">Actinosynnema pretiosum subsp. pretiosum</name>
    <dbReference type="NCBI Taxonomy" id="103721"/>
    <lineage>
        <taxon>Bacteria</taxon>
        <taxon>Bacillati</taxon>
        <taxon>Actinomycetota</taxon>
        <taxon>Actinomycetes</taxon>
        <taxon>Pseudonocardiales</taxon>
        <taxon>Pseudonocardiaceae</taxon>
        <taxon>Actinosynnema</taxon>
    </lineage>
</organism>
<evidence type="ECO:0000313" key="2">
    <source>
        <dbReference type="Proteomes" id="UP000677152"/>
    </source>
</evidence>
<dbReference type="AlphaFoldDB" id="A0AA45L5J0"/>